<evidence type="ECO:0000256" key="1">
    <source>
        <dbReference type="ARBA" id="ARBA00022679"/>
    </source>
</evidence>
<dbReference type="GO" id="GO:0008897">
    <property type="term" value="F:holo-[acyl-carrier-protein] synthase activity"/>
    <property type="evidence" value="ECO:0007669"/>
    <property type="project" value="InterPro"/>
</dbReference>
<dbReference type="PANTHER" id="PTHR38096:SF1">
    <property type="entry name" value="ENTEROBACTIN SYNTHASE COMPONENT D"/>
    <property type="match status" value="1"/>
</dbReference>
<accession>A0A840VU65</accession>
<proteinExistence type="predicted"/>
<evidence type="ECO:0000259" key="4">
    <source>
        <dbReference type="Pfam" id="PF01648"/>
    </source>
</evidence>
<feature type="binding site" evidence="2">
    <location>
        <position position="105"/>
    </location>
    <ligand>
        <name>CoA</name>
        <dbReference type="ChEBI" id="CHEBI:57287"/>
    </ligand>
</feature>
<evidence type="ECO:0000313" key="7">
    <source>
        <dbReference type="Proteomes" id="UP000586947"/>
    </source>
</evidence>
<evidence type="ECO:0000313" key="6">
    <source>
        <dbReference type="EMBL" id="MBB5476110.1"/>
    </source>
</evidence>
<dbReference type="PANTHER" id="PTHR38096">
    <property type="entry name" value="ENTEROBACTIN SYNTHASE COMPONENT D"/>
    <property type="match status" value="1"/>
</dbReference>
<comment type="cofactor">
    <cofactor evidence="3">
        <name>Mg(2+)</name>
        <dbReference type="ChEBI" id="CHEBI:18420"/>
    </cofactor>
</comment>
<dbReference type="GO" id="GO:0005886">
    <property type="term" value="C:plasma membrane"/>
    <property type="evidence" value="ECO:0007669"/>
    <property type="project" value="TreeGrafter"/>
</dbReference>
<keyword evidence="3" id="KW-0479">Metal-binding</keyword>
<sequence>MIENLLPAGTSVSETFRDLDDEAVFPGEEAAVAQAVESRRREFVTARRCAREALAGLGVAPTPIVPGPRREPTWPTGVVGSITHCAGYRGAAVAARTSLASLGIDAEPHAALPTGVLDAVTLPAERRRLAELTERLPATCWDRLLFSAKESVYKAWYPLTHRMLGFDEAELTVDAAAGVFTARLLVPGTRVDGALALTGFTGRWLIKDDLILTAVTVEA</sequence>
<keyword evidence="3" id="KW-0460">Magnesium</keyword>
<dbReference type="AlphaFoldDB" id="A0A840VU65"/>
<protein>
    <submittedName>
        <fullName evidence="6">4'-phosphopantetheinyl transferase EntD</fullName>
    </submittedName>
</protein>
<feature type="domain" description="4'-phosphopantetheinyl transferase" evidence="4">
    <location>
        <begin position="101"/>
        <end position="177"/>
    </location>
</feature>
<evidence type="ECO:0000256" key="3">
    <source>
        <dbReference type="PIRSR" id="PIRSR603542-2"/>
    </source>
</evidence>
<feature type="binding site" evidence="2">
    <location>
        <position position="164"/>
    </location>
    <ligand>
        <name>CoA</name>
        <dbReference type="ChEBI" id="CHEBI:57287"/>
    </ligand>
</feature>
<feature type="binding site" evidence="2">
    <location>
        <begin position="83"/>
        <end position="84"/>
    </location>
    <ligand>
        <name>CoA</name>
        <dbReference type="ChEBI" id="CHEBI:57287"/>
    </ligand>
</feature>
<feature type="domain" description="4'-phosphopantetheinyl transferase N-terminal" evidence="5">
    <location>
        <begin position="28"/>
        <end position="94"/>
    </location>
</feature>
<dbReference type="Pfam" id="PF01648">
    <property type="entry name" value="ACPS"/>
    <property type="match status" value="1"/>
</dbReference>
<reference evidence="6 7" key="1">
    <citation type="submission" date="2020-08" db="EMBL/GenBank/DDBJ databases">
        <title>Sequencing the genomes of 1000 actinobacteria strains.</title>
        <authorList>
            <person name="Klenk H.-P."/>
        </authorList>
    </citation>
    <scope>NUCLEOTIDE SEQUENCE [LARGE SCALE GENOMIC DNA]</scope>
    <source>
        <strain evidence="6 7">DSM 103125</strain>
    </source>
</reference>
<feature type="binding site" evidence="2">
    <location>
        <position position="39"/>
    </location>
    <ligand>
        <name>CoA</name>
        <dbReference type="ChEBI" id="CHEBI:57287"/>
    </ligand>
</feature>
<dbReference type="InterPro" id="IPR003542">
    <property type="entry name" value="Enbac_synth_compD-like"/>
</dbReference>
<dbReference type="InterPro" id="IPR008278">
    <property type="entry name" value="4-PPantetheinyl_Trfase_dom"/>
</dbReference>
<organism evidence="6 7">
    <name type="scientific">Micromonospora parathelypteridis</name>
    <dbReference type="NCBI Taxonomy" id="1839617"/>
    <lineage>
        <taxon>Bacteria</taxon>
        <taxon>Bacillati</taxon>
        <taxon>Actinomycetota</taxon>
        <taxon>Actinomycetes</taxon>
        <taxon>Micromonosporales</taxon>
        <taxon>Micromonosporaceae</taxon>
        <taxon>Micromonospora</taxon>
    </lineage>
</organism>
<dbReference type="InterPro" id="IPR037143">
    <property type="entry name" value="4-PPantetheinyl_Trfase_dom_sf"/>
</dbReference>
<gene>
    <name evidence="6" type="ORF">HNR20_000615</name>
</gene>
<comment type="caution">
    <text evidence="6">The sequence shown here is derived from an EMBL/GenBank/DDBJ whole genome shotgun (WGS) entry which is preliminary data.</text>
</comment>
<evidence type="ECO:0000259" key="5">
    <source>
        <dbReference type="Pfam" id="PF17837"/>
    </source>
</evidence>
<keyword evidence="1 6" id="KW-0808">Transferase</keyword>
<name>A0A840VU65_9ACTN</name>
<dbReference type="InterPro" id="IPR041354">
    <property type="entry name" value="4PPT_N"/>
</dbReference>
<feature type="binding site" evidence="2">
    <location>
        <position position="150"/>
    </location>
    <ligand>
        <name>CoA</name>
        <dbReference type="ChEBI" id="CHEBI:57287"/>
    </ligand>
</feature>
<dbReference type="EMBL" id="JACHDP010000001">
    <property type="protein sequence ID" value="MBB5476110.1"/>
    <property type="molecule type" value="Genomic_DNA"/>
</dbReference>
<dbReference type="GO" id="GO:0009366">
    <property type="term" value="C:enterobactin synthetase complex"/>
    <property type="evidence" value="ECO:0007669"/>
    <property type="project" value="InterPro"/>
</dbReference>
<feature type="binding site" evidence="2">
    <location>
        <position position="154"/>
    </location>
    <ligand>
        <name>CoA</name>
        <dbReference type="ChEBI" id="CHEBI:57287"/>
    </ligand>
</feature>
<dbReference type="GO" id="GO:0000287">
    <property type="term" value="F:magnesium ion binding"/>
    <property type="evidence" value="ECO:0007669"/>
    <property type="project" value="InterPro"/>
</dbReference>
<feature type="binding site" evidence="2">
    <location>
        <position position="47"/>
    </location>
    <ligand>
        <name>CoA</name>
        <dbReference type="ChEBI" id="CHEBI:57287"/>
    </ligand>
</feature>
<dbReference type="Pfam" id="PF17837">
    <property type="entry name" value="4PPT_N"/>
    <property type="match status" value="1"/>
</dbReference>
<dbReference type="RefSeq" id="WP_184176297.1">
    <property type="nucleotide sequence ID" value="NZ_BMNF01000008.1"/>
</dbReference>
<dbReference type="GO" id="GO:0009239">
    <property type="term" value="P:enterobactin biosynthetic process"/>
    <property type="evidence" value="ECO:0007669"/>
    <property type="project" value="InterPro"/>
</dbReference>
<feature type="binding site" evidence="3">
    <location>
        <position position="105"/>
    </location>
    <ligand>
        <name>Mg(2+)</name>
        <dbReference type="ChEBI" id="CHEBI:18420"/>
    </ligand>
</feature>
<feature type="binding site" evidence="3">
    <location>
        <position position="106"/>
    </location>
    <ligand>
        <name>Mg(2+)</name>
        <dbReference type="ChEBI" id="CHEBI:18420"/>
    </ligand>
</feature>
<feature type="binding site" evidence="3">
    <location>
        <position position="107"/>
    </location>
    <ligand>
        <name>Mg(2+)</name>
        <dbReference type="ChEBI" id="CHEBI:18420"/>
    </ligand>
</feature>
<dbReference type="SUPFAM" id="SSF56214">
    <property type="entry name" value="4'-phosphopantetheinyl transferase"/>
    <property type="match status" value="1"/>
</dbReference>
<keyword evidence="7" id="KW-1185">Reference proteome</keyword>
<dbReference type="PRINTS" id="PR01399">
    <property type="entry name" value="ENTSNTHTASED"/>
</dbReference>
<evidence type="ECO:0000256" key="2">
    <source>
        <dbReference type="PIRSR" id="PIRSR603542-1"/>
    </source>
</evidence>
<dbReference type="Proteomes" id="UP000586947">
    <property type="component" value="Unassembled WGS sequence"/>
</dbReference>